<accession>A0ABQ6V626</accession>
<dbReference type="GeneID" id="77476936"/>
<proteinExistence type="predicted"/>
<name>A0ABQ6V626_9MICO</name>
<comment type="caution">
    <text evidence="1">The sequence shown here is derived from an EMBL/GenBank/DDBJ whole genome shotgun (WGS) entry which is preliminary data.</text>
</comment>
<dbReference type="Proteomes" id="UP000478836">
    <property type="component" value="Unassembled WGS sequence"/>
</dbReference>
<evidence type="ECO:0000313" key="1">
    <source>
        <dbReference type="EMBL" id="KAB1864571.1"/>
    </source>
</evidence>
<sequence length="101" mass="11141">MSLGLYWTRYDQTLARIRAERPTTFAGVKLVLDTFEQKSSGDAFFPGGADDTLADAIMDAGWSVDFEEGDYLWTGVHPTSGAVIHYVEGDLYCLMEGRVAP</sequence>
<keyword evidence="2" id="KW-1185">Reference proteome</keyword>
<organism evidence="1 2">
    <name type="scientific">Microbacterium algeriense</name>
    <dbReference type="NCBI Taxonomy" id="2615184"/>
    <lineage>
        <taxon>Bacteria</taxon>
        <taxon>Bacillati</taxon>
        <taxon>Actinomycetota</taxon>
        <taxon>Actinomycetes</taxon>
        <taxon>Micrococcales</taxon>
        <taxon>Microbacteriaceae</taxon>
        <taxon>Microbacterium</taxon>
    </lineage>
</organism>
<reference evidence="2" key="1">
    <citation type="submission" date="2019-09" db="EMBL/GenBank/DDBJ databases">
        <title>Whole genome sequencing of Microbacterium maritypicum.</title>
        <authorList>
            <person name="Lenchi N."/>
        </authorList>
    </citation>
    <scope>NUCLEOTIDE SEQUENCE [LARGE SCALE GENOMIC DNA]</scope>
    <source>
        <strain evidence="2">G1</strain>
    </source>
</reference>
<evidence type="ECO:0000313" key="2">
    <source>
        <dbReference type="Proteomes" id="UP000478836"/>
    </source>
</evidence>
<protein>
    <submittedName>
        <fullName evidence="1">Uncharacterized protein</fullName>
    </submittedName>
</protein>
<dbReference type="EMBL" id="WAAO01000002">
    <property type="protein sequence ID" value="KAB1864571.1"/>
    <property type="molecule type" value="Genomic_DNA"/>
</dbReference>
<gene>
    <name evidence="1" type="ORF">F6A08_10760</name>
</gene>
<dbReference type="RefSeq" id="WP_151459432.1">
    <property type="nucleotide sequence ID" value="NZ_WAAO01000002.1"/>
</dbReference>